<dbReference type="Proteomes" id="UP000478052">
    <property type="component" value="Unassembled WGS sequence"/>
</dbReference>
<proteinExistence type="predicted"/>
<dbReference type="EMBL" id="VUJU01004338">
    <property type="protein sequence ID" value="KAF0754704.1"/>
    <property type="molecule type" value="Genomic_DNA"/>
</dbReference>
<sequence length="86" mass="10440">QYLSEQQFTHRTHRNAEKGHRSGVRRQKVRVTDSFRRQGFCRLKTVTRELYQSKDDDTIARYYTHNPRNNMHITTAAVYAERRFHD</sequence>
<feature type="region of interest" description="Disordered" evidence="1">
    <location>
        <begin position="1"/>
        <end position="27"/>
    </location>
</feature>
<reference evidence="2 3" key="1">
    <citation type="submission" date="2019-08" db="EMBL/GenBank/DDBJ databases">
        <title>Whole genome of Aphis craccivora.</title>
        <authorList>
            <person name="Voronova N.V."/>
            <person name="Shulinski R.S."/>
            <person name="Bandarenka Y.V."/>
            <person name="Zhorov D.G."/>
            <person name="Warner D."/>
        </authorList>
    </citation>
    <scope>NUCLEOTIDE SEQUENCE [LARGE SCALE GENOMIC DNA]</scope>
    <source>
        <strain evidence="2">180601</strain>
        <tissue evidence="2">Whole Body</tissue>
    </source>
</reference>
<evidence type="ECO:0000313" key="2">
    <source>
        <dbReference type="EMBL" id="KAF0754704.1"/>
    </source>
</evidence>
<evidence type="ECO:0000256" key="1">
    <source>
        <dbReference type="SAM" id="MobiDB-lite"/>
    </source>
</evidence>
<organism evidence="2 3">
    <name type="scientific">Aphis craccivora</name>
    <name type="common">Cowpea aphid</name>
    <dbReference type="NCBI Taxonomy" id="307492"/>
    <lineage>
        <taxon>Eukaryota</taxon>
        <taxon>Metazoa</taxon>
        <taxon>Ecdysozoa</taxon>
        <taxon>Arthropoda</taxon>
        <taxon>Hexapoda</taxon>
        <taxon>Insecta</taxon>
        <taxon>Pterygota</taxon>
        <taxon>Neoptera</taxon>
        <taxon>Paraneoptera</taxon>
        <taxon>Hemiptera</taxon>
        <taxon>Sternorrhyncha</taxon>
        <taxon>Aphidomorpha</taxon>
        <taxon>Aphidoidea</taxon>
        <taxon>Aphididae</taxon>
        <taxon>Aphidini</taxon>
        <taxon>Aphis</taxon>
        <taxon>Aphis</taxon>
    </lineage>
</organism>
<name>A0A6G0YFJ5_APHCR</name>
<accession>A0A6G0YFJ5</accession>
<evidence type="ECO:0000313" key="3">
    <source>
        <dbReference type="Proteomes" id="UP000478052"/>
    </source>
</evidence>
<keyword evidence="3" id="KW-1185">Reference proteome</keyword>
<feature type="non-terminal residue" evidence="2">
    <location>
        <position position="1"/>
    </location>
</feature>
<dbReference type="AlphaFoldDB" id="A0A6G0YFJ5"/>
<gene>
    <name evidence="2" type="ORF">FWK35_00021440</name>
</gene>
<comment type="caution">
    <text evidence="2">The sequence shown here is derived from an EMBL/GenBank/DDBJ whole genome shotgun (WGS) entry which is preliminary data.</text>
</comment>
<protein>
    <submittedName>
        <fullName evidence="2">Uncharacterized protein</fullName>
    </submittedName>
</protein>